<keyword evidence="4 6" id="KW-0378">Hydrolase</keyword>
<dbReference type="SUPFAM" id="SSF56601">
    <property type="entry name" value="beta-lactamase/transpeptidase-like"/>
    <property type="match status" value="1"/>
</dbReference>
<gene>
    <name evidence="6" type="primary">glsA</name>
    <name evidence="7" type="ORF">J2Z53_002087</name>
</gene>
<evidence type="ECO:0000256" key="1">
    <source>
        <dbReference type="ARBA" id="ARBA00011076"/>
    </source>
</evidence>
<dbReference type="NCBIfam" id="TIGR03814">
    <property type="entry name" value="Gln_ase"/>
    <property type="match status" value="1"/>
</dbReference>
<comment type="similarity">
    <text evidence="1 6">Belongs to the glutaminase family.</text>
</comment>
<sequence length="308" mass="33964">MFELLNDLVEQNKKYIKNGHVATYIPALAKINPNQLGIAIIDLQNNNKEYFSGDYNTRFAIESISKVPTLILAALDNGLDTVFENIDTEPTGFAFNSILNMEINHRNKPTNPFVNAGAITATSLVKGLNKEERSNRILKFFRKITNDPDIKLNEEIYLSEKRTGDINRSLAYYLKGNNMIKGEISEVLDSYFKQCSLEVTALSLARLGAVLANNGVLPWNNEKLVSKEISTIVKSLMVTCGLYDESGTFGVHIGIPAKSGVGGGILAVVPKRYGIGIFSPALDEKGNSVAGMHLLQDISQKFDLNIFE</sequence>
<accession>A0ABS4F2M2</accession>
<feature type="binding site" evidence="6">
    <location>
        <position position="167"/>
    </location>
    <ligand>
        <name>substrate</name>
    </ligand>
</feature>
<comment type="caution">
    <text evidence="7">The sequence shown here is derived from an EMBL/GenBank/DDBJ whole genome shotgun (WGS) entry which is preliminary data.</text>
</comment>
<feature type="binding site" evidence="6">
    <location>
        <position position="63"/>
    </location>
    <ligand>
        <name>substrate</name>
    </ligand>
</feature>
<dbReference type="EC" id="3.5.1.2" evidence="3 6"/>
<keyword evidence="8" id="KW-1185">Reference proteome</keyword>
<dbReference type="Pfam" id="PF04960">
    <property type="entry name" value="Glutaminase"/>
    <property type="match status" value="1"/>
</dbReference>
<feature type="binding site" evidence="6">
    <location>
        <position position="243"/>
    </location>
    <ligand>
        <name>substrate</name>
    </ligand>
</feature>
<protein>
    <recommendedName>
        <fullName evidence="3 6">Glutaminase</fullName>
        <ecNumber evidence="3 6">3.5.1.2</ecNumber>
    </recommendedName>
</protein>
<feature type="binding site" evidence="6">
    <location>
        <position position="261"/>
    </location>
    <ligand>
        <name>substrate</name>
    </ligand>
</feature>
<dbReference type="InterPro" id="IPR015868">
    <property type="entry name" value="Glutaminase"/>
</dbReference>
<organism evidence="7 8">
    <name type="scientific">Clostridium moniliforme</name>
    <dbReference type="NCBI Taxonomy" id="39489"/>
    <lineage>
        <taxon>Bacteria</taxon>
        <taxon>Bacillati</taxon>
        <taxon>Bacillota</taxon>
        <taxon>Clostridia</taxon>
        <taxon>Eubacteriales</taxon>
        <taxon>Clostridiaceae</taxon>
        <taxon>Clostridium</taxon>
    </lineage>
</organism>
<dbReference type="Gene3D" id="3.40.710.10">
    <property type="entry name" value="DD-peptidase/beta-lactamase superfamily"/>
    <property type="match status" value="1"/>
</dbReference>
<comment type="subunit">
    <text evidence="2 6">Homotetramer.</text>
</comment>
<feature type="binding site" evidence="6">
    <location>
        <position position="115"/>
    </location>
    <ligand>
        <name>substrate</name>
    </ligand>
</feature>
<comment type="catalytic activity">
    <reaction evidence="5 6">
        <text>L-glutamine + H2O = L-glutamate + NH4(+)</text>
        <dbReference type="Rhea" id="RHEA:15889"/>
        <dbReference type="ChEBI" id="CHEBI:15377"/>
        <dbReference type="ChEBI" id="CHEBI:28938"/>
        <dbReference type="ChEBI" id="CHEBI:29985"/>
        <dbReference type="ChEBI" id="CHEBI:58359"/>
        <dbReference type="EC" id="3.5.1.2"/>
    </reaction>
</comment>
<dbReference type="GO" id="GO:0004359">
    <property type="term" value="F:glutaminase activity"/>
    <property type="evidence" value="ECO:0007669"/>
    <property type="project" value="UniProtKB-EC"/>
</dbReference>
<feature type="binding site" evidence="6">
    <location>
        <position position="191"/>
    </location>
    <ligand>
        <name>substrate</name>
    </ligand>
</feature>
<dbReference type="InterPro" id="IPR012338">
    <property type="entry name" value="Beta-lactam/transpept-like"/>
</dbReference>
<evidence type="ECO:0000256" key="3">
    <source>
        <dbReference type="ARBA" id="ARBA00012918"/>
    </source>
</evidence>
<dbReference type="HAMAP" id="MF_00313">
    <property type="entry name" value="Glutaminase"/>
    <property type="match status" value="1"/>
</dbReference>
<evidence type="ECO:0000256" key="6">
    <source>
        <dbReference type="HAMAP-Rule" id="MF_00313"/>
    </source>
</evidence>
<name>A0ABS4F2M2_9CLOT</name>
<dbReference type="PANTHER" id="PTHR12544:SF29">
    <property type="entry name" value="GLUTAMINASE"/>
    <property type="match status" value="1"/>
</dbReference>
<dbReference type="PANTHER" id="PTHR12544">
    <property type="entry name" value="GLUTAMINASE"/>
    <property type="match status" value="1"/>
</dbReference>
<feature type="binding site" evidence="6">
    <location>
        <position position="160"/>
    </location>
    <ligand>
        <name>substrate</name>
    </ligand>
</feature>
<dbReference type="RefSeq" id="WP_209797404.1">
    <property type="nucleotide sequence ID" value="NZ_JAGGJZ010000007.1"/>
</dbReference>
<evidence type="ECO:0000313" key="7">
    <source>
        <dbReference type="EMBL" id="MBP1890487.1"/>
    </source>
</evidence>
<proteinExistence type="inferred from homology"/>
<reference evidence="7 8" key="1">
    <citation type="submission" date="2021-03" db="EMBL/GenBank/DDBJ databases">
        <title>Genomic Encyclopedia of Type Strains, Phase IV (KMG-IV): sequencing the most valuable type-strain genomes for metagenomic binning, comparative biology and taxonomic classification.</title>
        <authorList>
            <person name="Goeker M."/>
        </authorList>
    </citation>
    <scope>NUCLEOTIDE SEQUENCE [LARGE SCALE GENOMIC DNA]</scope>
    <source>
        <strain evidence="7 8">DSM 3984</strain>
    </source>
</reference>
<evidence type="ECO:0000256" key="2">
    <source>
        <dbReference type="ARBA" id="ARBA00011881"/>
    </source>
</evidence>
<keyword evidence="6" id="KW-0007">Acetylation</keyword>
<evidence type="ECO:0000313" key="8">
    <source>
        <dbReference type="Proteomes" id="UP000783390"/>
    </source>
</evidence>
<dbReference type="EMBL" id="JAGGJZ010000007">
    <property type="protein sequence ID" value="MBP1890487.1"/>
    <property type="molecule type" value="Genomic_DNA"/>
</dbReference>
<dbReference type="Proteomes" id="UP000783390">
    <property type="component" value="Unassembled WGS sequence"/>
</dbReference>
<evidence type="ECO:0000256" key="4">
    <source>
        <dbReference type="ARBA" id="ARBA00022801"/>
    </source>
</evidence>
<evidence type="ECO:0000256" key="5">
    <source>
        <dbReference type="ARBA" id="ARBA00049534"/>
    </source>
</evidence>